<accession>A0A382CLX8</accession>
<dbReference type="AlphaFoldDB" id="A0A382CLX8"/>
<sequence>MVYDPGQTVHVSDFEFTKKYGRYDLLLLSAKRAHDLEMGAWP</sequence>
<dbReference type="EMBL" id="UINC01035157">
    <property type="protein sequence ID" value="SVB27120.1"/>
    <property type="molecule type" value="Genomic_DNA"/>
</dbReference>
<proteinExistence type="predicted"/>
<reference evidence="1" key="1">
    <citation type="submission" date="2018-05" db="EMBL/GenBank/DDBJ databases">
        <authorList>
            <person name="Lanie J.A."/>
            <person name="Ng W.-L."/>
            <person name="Kazmierczak K.M."/>
            <person name="Andrzejewski T.M."/>
            <person name="Davidsen T.M."/>
            <person name="Wayne K.J."/>
            <person name="Tettelin H."/>
            <person name="Glass J.I."/>
            <person name="Rusch D."/>
            <person name="Podicherti R."/>
            <person name="Tsui H.-C.T."/>
            <person name="Winkler M.E."/>
        </authorList>
    </citation>
    <scope>NUCLEOTIDE SEQUENCE</scope>
</reference>
<protein>
    <submittedName>
        <fullName evidence="1">Uncharacterized protein</fullName>
    </submittedName>
</protein>
<feature type="non-terminal residue" evidence="1">
    <location>
        <position position="42"/>
    </location>
</feature>
<name>A0A382CLX8_9ZZZZ</name>
<evidence type="ECO:0000313" key="1">
    <source>
        <dbReference type="EMBL" id="SVB27120.1"/>
    </source>
</evidence>
<gene>
    <name evidence="1" type="ORF">METZ01_LOCUS179974</name>
</gene>
<organism evidence="1">
    <name type="scientific">marine metagenome</name>
    <dbReference type="NCBI Taxonomy" id="408172"/>
    <lineage>
        <taxon>unclassified sequences</taxon>
        <taxon>metagenomes</taxon>
        <taxon>ecological metagenomes</taxon>
    </lineage>
</organism>